<evidence type="ECO:0000256" key="1">
    <source>
        <dbReference type="ARBA" id="ARBA00022553"/>
    </source>
</evidence>
<dbReference type="Proteomes" id="UP000247152">
    <property type="component" value="Unassembled WGS sequence"/>
</dbReference>
<evidence type="ECO:0000256" key="3">
    <source>
        <dbReference type="ARBA" id="ARBA00023015"/>
    </source>
</evidence>
<dbReference type="RefSeq" id="WP_110141141.1">
    <property type="nucleotide sequence ID" value="NZ_QHJG01000001.1"/>
</dbReference>
<keyword evidence="2" id="KW-0902">Two-component regulatory system</keyword>
<keyword evidence="12" id="KW-1185">Reference proteome</keyword>
<reference evidence="10 12" key="2">
    <citation type="submission" date="2018-12" db="EMBL/GenBank/DDBJ databases">
        <title>Legionella sp,whole genome shotgun sequence.</title>
        <authorList>
            <person name="Wu H."/>
        </authorList>
    </citation>
    <scope>NUCLEOTIDE SEQUENCE [LARGE SCALE GENOMIC DNA]</scope>
    <source>
        <strain evidence="10">Km489</strain>
        <strain evidence="12">km489</strain>
    </source>
</reference>
<feature type="domain" description="Response regulatory" evidence="8">
    <location>
        <begin position="12"/>
        <end position="127"/>
    </location>
</feature>
<keyword evidence="4" id="KW-0238">DNA-binding</keyword>
<feature type="modified residue" description="4-aspartylphosphate" evidence="6">
    <location>
        <position position="62"/>
    </location>
</feature>
<reference evidence="9 11" key="1">
    <citation type="submission" date="2018-05" db="EMBL/GenBank/DDBJ databases">
        <title>Legionella qingyii sp.nov., whole genome shotgun sequence.</title>
        <authorList>
            <person name="Wu H."/>
            <person name="Zhu Q."/>
            <person name="Hu C."/>
        </authorList>
    </citation>
    <scope>NUCLEOTIDE SEQUENCE [LARGE SCALE GENOMIC DNA]</scope>
    <source>
        <strain evidence="9 11">HEB18</strain>
    </source>
</reference>
<gene>
    <name evidence="9" type="ORF">DGG96_00935</name>
    <name evidence="10" type="ORF">ELY20_01455</name>
</gene>
<dbReference type="Gene3D" id="3.40.50.2300">
    <property type="match status" value="1"/>
</dbReference>
<evidence type="ECO:0000259" key="8">
    <source>
        <dbReference type="PROSITE" id="PS50110"/>
    </source>
</evidence>
<keyword evidence="1 6" id="KW-0597">Phosphoprotein</keyword>
<evidence type="ECO:0000313" key="12">
    <source>
        <dbReference type="Proteomes" id="UP000287374"/>
    </source>
</evidence>
<feature type="region of interest" description="Disordered" evidence="7">
    <location>
        <begin position="217"/>
        <end position="236"/>
    </location>
</feature>
<name>A0A317U7Z2_9GAMM</name>
<protein>
    <submittedName>
        <fullName evidence="10">Response regulator</fullName>
    </submittedName>
</protein>
<proteinExistence type="predicted"/>
<dbReference type="EMBL" id="QHJG01000001">
    <property type="protein sequence ID" value="PWY57691.1"/>
    <property type="molecule type" value="Genomic_DNA"/>
</dbReference>
<dbReference type="Proteomes" id="UP000287374">
    <property type="component" value="Unassembled WGS sequence"/>
</dbReference>
<dbReference type="AlphaFoldDB" id="A0A317U7Z2"/>
<dbReference type="SMART" id="SM00448">
    <property type="entry name" value="REC"/>
    <property type="match status" value="1"/>
</dbReference>
<dbReference type="GO" id="GO:0032993">
    <property type="term" value="C:protein-DNA complex"/>
    <property type="evidence" value="ECO:0007669"/>
    <property type="project" value="TreeGrafter"/>
</dbReference>
<keyword evidence="3" id="KW-0805">Transcription regulation</keyword>
<comment type="caution">
    <text evidence="9">The sequence shown here is derived from an EMBL/GenBank/DDBJ whole genome shotgun (WGS) entry which is preliminary data.</text>
</comment>
<keyword evidence="5" id="KW-0804">Transcription</keyword>
<evidence type="ECO:0000313" key="11">
    <source>
        <dbReference type="Proteomes" id="UP000247152"/>
    </source>
</evidence>
<evidence type="ECO:0000256" key="5">
    <source>
        <dbReference type="ARBA" id="ARBA00023163"/>
    </source>
</evidence>
<dbReference type="SUPFAM" id="SSF52172">
    <property type="entry name" value="CheY-like"/>
    <property type="match status" value="1"/>
</dbReference>
<dbReference type="PANTHER" id="PTHR48111:SF4">
    <property type="entry name" value="DNA-BINDING DUAL TRANSCRIPTIONAL REGULATOR OMPR"/>
    <property type="match status" value="1"/>
</dbReference>
<dbReference type="GO" id="GO:0000156">
    <property type="term" value="F:phosphorelay response regulator activity"/>
    <property type="evidence" value="ECO:0007669"/>
    <property type="project" value="TreeGrafter"/>
</dbReference>
<dbReference type="GO" id="GO:0000976">
    <property type="term" value="F:transcription cis-regulatory region binding"/>
    <property type="evidence" value="ECO:0007669"/>
    <property type="project" value="TreeGrafter"/>
</dbReference>
<organism evidence="9 11">
    <name type="scientific">Legionella qingyii</name>
    <dbReference type="NCBI Taxonomy" id="2184757"/>
    <lineage>
        <taxon>Bacteria</taxon>
        <taxon>Pseudomonadati</taxon>
        <taxon>Pseudomonadota</taxon>
        <taxon>Gammaproteobacteria</taxon>
        <taxon>Legionellales</taxon>
        <taxon>Legionellaceae</taxon>
        <taxon>Legionella</taxon>
    </lineage>
</organism>
<evidence type="ECO:0000256" key="7">
    <source>
        <dbReference type="SAM" id="MobiDB-lite"/>
    </source>
</evidence>
<accession>A0A317U7Z2</accession>
<dbReference type="EMBL" id="RZGX01000002">
    <property type="protein sequence ID" value="RUR25842.1"/>
    <property type="molecule type" value="Genomic_DNA"/>
</dbReference>
<dbReference type="Pfam" id="PF00072">
    <property type="entry name" value="Response_reg"/>
    <property type="match status" value="1"/>
</dbReference>
<evidence type="ECO:0000256" key="4">
    <source>
        <dbReference type="ARBA" id="ARBA00023125"/>
    </source>
</evidence>
<dbReference type="CDD" id="cd17574">
    <property type="entry name" value="REC_OmpR"/>
    <property type="match status" value="1"/>
</dbReference>
<dbReference type="InterPro" id="IPR011006">
    <property type="entry name" value="CheY-like_superfamily"/>
</dbReference>
<evidence type="ECO:0000313" key="9">
    <source>
        <dbReference type="EMBL" id="PWY57691.1"/>
    </source>
</evidence>
<dbReference type="PROSITE" id="PS50110">
    <property type="entry name" value="RESPONSE_REGULATORY"/>
    <property type="match status" value="1"/>
</dbReference>
<dbReference type="InterPro" id="IPR039420">
    <property type="entry name" value="WalR-like"/>
</dbReference>
<sequence length="236" mass="27099">MRAITMQGSKPTILIADDDLSTRMLLRATISQWDYPVVEASDGNEAWEILKHDDGPQIATVDWMMPKIDGLELCRRAKHLPKPPYMILLTSISGASNVVNALDSGADDFLTKPFNFIELRSRLHVGQRIINYTNRLNEQKAHDGLSEHLPITLDRLNDMSKKILDEWGRLQNILHLLDALEKENHIKFKNQILDIYDRQKELIEEIKSLETLLGHRSSKRKTTEVKAKKTKKLAKK</sequence>
<dbReference type="InterPro" id="IPR001789">
    <property type="entry name" value="Sig_transdc_resp-reg_receiver"/>
</dbReference>
<evidence type="ECO:0000256" key="2">
    <source>
        <dbReference type="ARBA" id="ARBA00023012"/>
    </source>
</evidence>
<dbReference type="GO" id="GO:0006355">
    <property type="term" value="P:regulation of DNA-templated transcription"/>
    <property type="evidence" value="ECO:0007669"/>
    <property type="project" value="TreeGrafter"/>
</dbReference>
<dbReference type="GO" id="GO:0005829">
    <property type="term" value="C:cytosol"/>
    <property type="evidence" value="ECO:0007669"/>
    <property type="project" value="TreeGrafter"/>
</dbReference>
<evidence type="ECO:0000256" key="6">
    <source>
        <dbReference type="PROSITE-ProRule" id="PRU00169"/>
    </source>
</evidence>
<evidence type="ECO:0000313" key="10">
    <source>
        <dbReference type="EMBL" id="RUR25842.1"/>
    </source>
</evidence>
<dbReference type="OrthoDB" id="9782655at2"/>
<dbReference type="PANTHER" id="PTHR48111">
    <property type="entry name" value="REGULATOR OF RPOS"/>
    <property type="match status" value="1"/>
</dbReference>